<keyword evidence="1" id="KW-0812">Transmembrane</keyword>
<dbReference type="InterPro" id="IPR050879">
    <property type="entry name" value="Acyltransferase_3"/>
</dbReference>
<dbReference type="PANTHER" id="PTHR23028">
    <property type="entry name" value="ACETYLTRANSFERASE"/>
    <property type="match status" value="1"/>
</dbReference>
<accession>A0A9E8SD05</accession>
<keyword evidence="1" id="KW-1133">Transmembrane helix</keyword>
<keyword evidence="3" id="KW-0808">Transferase</keyword>
<feature type="transmembrane region" description="Helical" evidence="1">
    <location>
        <begin position="47"/>
        <end position="67"/>
    </location>
</feature>
<evidence type="ECO:0000259" key="2">
    <source>
        <dbReference type="Pfam" id="PF01757"/>
    </source>
</evidence>
<feature type="transmembrane region" description="Helical" evidence="1">
    <location>
        <begin position="87"/>
        <end position="102"/>
    </location>
</feature>
<feature type="domain" description="Acyltransferase 3" evidence="2">
    <location>
        <begin position="7"/>
        <end position="101"/>
    </location>
</feature>
<organism evidence="3 4">
    <name type="scientific">Lacinutrix neustonica</name>
    <dbReference type="NCBI Taxonomy" id="2980107"/>
    <lineage>
        <taxon>Bacteria</taxon>
        <taxon>Pseudomonadati</taxon>
        <taxon>Bacteroidota</taxon>
        <taxon>Flavobacteriia</taxon>
        <taxon>Flavobacteriales</taxon>
        <taxon>Flavobacteriaceae</taxon>
        <taxon>Lacinutrix</taxon>
    </lineage>
</organism>
<dbReference type="GO" id="GO:0000271">
    <property type="term" value="P:polysaccharide biosynthetic process"/>
    <property type="evidence" value="ECO:0007669"/>
    <property type="project" value="TreeGrafter"/>
</dbReference>
<evidence type="ECO:0000256" key="1">
    <source>
        <dbReference type="SAM" id="Phobius"/>
    </source>
</evidence>
<dbReference type="Pfam" id="PF01757">
    <property type="entry name" value="Acyl_transf_3"/>
    <property type="match status" value="1"/>
</dbReference>
<reference evidence="3" key="1">
    <citation type="submission" date="2022-11" db="EMBL/GenBank/DDBJ databases">
        <title>Lacinutrix neustonica HL-RS19T sp. nov., isolated from the surface microlayer sample of brackish Lake Shihwa.</title>
        <authorList>
            <person name="Choi J.Y."/>
            <person name="Hwang C.Y."/>
        </authorList>
    </citation>
    <scope>NUCLEOTIDE SEQUENCE</scope>
    <source>
        <strain evidence="3">HL-RS19</strain>
    </source>
</reference>
<sequence>MKLIKGFNELRFIAAFGVVVHHLELYKKRGKMLSLYDSFLKDFIDGLGLNMVYLFFVLSGFLITLLLLKEKNNTNKIDIKKFYIRRVLRIWPLYYLITIISFF</sequence>
<dbReference type="InterPro" id="IPR002656">
    <property type="entry name" value="Acyl_transf_3_dom"/>
</dbReference>
<feature type="transmembrane region" description="Helical" evidence="1">
    <location>
        <begin position="12"/>
        <end position="27"/>
    </location>
</feature>
<dbReference type="KEGG" id="lnu:N7U66_19085"/>
<dbReference type="PANTHER" id="PTHR23028:SF53">
    <property type="entry name" value="ACYL_TRANSF_3 DOMAIN-CONTAINING PROTEIN"/>
    <property type="match status" value="1"/>
</dbReference>
<name>A0A9E8SD05_9FLAO</name>
<dbReference type="GO" id="GO:0016747">
    <property type="term" value="F:acyltransferase activity, transferring groups other than amino-acyl groups"/>
    <property type="evidence" value="ECO:0007669"/>
    <property type="project" value="InterPro"/>
</dbReference>
<keyword evidence="1" id="KW-0472">Membrane</keyword>
<protein>
    <submittedName>
        <fullName evidence="3">Acyltransferase family protein</fullName>
    </submittedName>
</protein>
<evidence type="ECO:0000313" key="4">
    <source>
        <dbReference type="Proteomes" id="UP001164705"/>
    </source>
</evidence>
<dbReference type="AlphaFoldDB" id="A0A9E8SD05"/>
<keyword evidence="4" id="KW-1185">Reference proteome</keyword>
<keyword evidence="3" id="KW-0012">Acyltransferase</keyword>
<dbReference type="GO" id="GO:0016020">
    <property type="term" value="C:membrane"/>
    <property type="evidence" value="ECO:0007669"/>
    <property type="project" value="TreeGrafter"/>
</dbReference>
<evidence type="ECO:0000313" key="3">
    <source>
        <dbReference type="EMBL" id="WAC01923.1"/>
    </source>
</evidence>
<gene>
    <name evidence="3" type="ORF">N7U66_19085</name>
</gene>
<dbReference type="EMBL" id="CP113088">
    <property type="protein sequence ID" value="WAC01923.1"/>
    <property type="molecule type" value="Genomic_DNA"/>
</dbReference>
<dbReference type="Proteomes" id="UP001164705">
    <property type="component" value="Chromosome"/>
</dbReference>
<proteinExistence type="predicted"/>